<reference evidence="2" key="1">
    <citation type="submission" date="2021-06" db="EMBL/GenBank/DDBJ databases">
        <title>Elioraea tepida, sp. nov., a moderately thermophilic aerobic anoxygenic phototrophic bacterium isolated from an alkaline siliceous hot spring mat community in Yellowstone National Park, WY, USA.</title>
        <authorList>
            <person name="Saini M.K."/>
            <person name="Yoshida S."/>
            <person name="Sebastian A."/>
            <person name="Hirose S."/>
            <person name="Hara E."/>
            <person name="Tamaki H."/>
            <person name="Soulier N.T."/>
            <person name="Albert I."/>
            <person name="Hanada S."/>
            <person name="Bryant D.A."/>
            <person name="Tank M."/>
        </authorList>
    </citation>
    <scope>NUCLEOTIDE SEQUENCE</scope>
    <source>
        <strain evidence="2">MS-P2</strain>
    </source>
</reference>
<dbReference type="PANTHER" id="PTHR37423">
    <property type="entry name" value="SOLUBLE LYTIC MUREIN TRANSGLYCOSYLASE-RELATED"/>
    <property type="match status" value="1"/>
</dbReference>
<dbReference type="CDD" id="cd00254">
    <property type="entry name" value="LT-like"/>
    <property type="match status" value="1"/>
</dbReference>
<dbReference type="InterPro" id="IPR008258">
    <property type="entry name" value="Transglycosylase_SLT_dom_1"/>
</dbReference>
<dbReference type="Pfam" id="PF05036">
    <property type="entry name" value="SPOR"/>
    <property type="match status" value="1"/>
</dbReference>
<name>A0A975U0A8_9PROT</name>
<dbReference type="AlphaFoldDB" id="A0A975U0A8"/>
<sequence length="432" mass="44759">MPSRWRTCHPSPATGLGTASRSAIAIWLPFFSPTLNAGRDKAGAARVAAQHRSGSSADVATVAGERTPGRIGRSLRLVAACLALAGLAACGGGGHPPAYQPREASYAPPGPPHDPWGPYIVEASRRFDVPELWIREVMRVESGGRPLALSSAGAMGLMQVMPATYAELAARYDLGPDPYHPRDNILAGAAYLREMYDRFGNPAFLAAYNAGPGTLDTYLAGRRGLPDETRRYVAMIAPRIAGVHPQTRASPAAYAYAALPTNIPPGPRRTARGQPTPLLAYAPPRPPPAPPVQTAVAPAPVTAPVREPVVTAALQRPPSAPAQGGGLRLISSAHAAPALAAPRPASLAGAWAIQVGAFQGEAQARSAAEAARRAAPDLLAGARQELRPVRTASGTLTRARLAGLSAEAAVAACQRLERANTSCIALAPDAQG</sequence>
<dbReference type="Pfam" id="PF01464">
    <property type="entry name" value="SLT"/>
    <property type="match status" value="1"/>
</dbReference>
<dbReference type="GO" id="GO:0042834">
    <property type="term" value="F:peptidoglycan binding"/>
    <property type="evidence" value="ECO:0007669"/>
    <property type="project" value="InterPro"/>
</dbReference>
<feature type="domain" description="SPOR" evidence="1">
    <location>
        <begin position="345"/>
        <end position="432"/>
    </location>
</feature>
<evidence type="ECO:0000313" key="3">
    <source>
        <dbReference type="Proteomes" id="UP000694001"/>
    </source>
</evidence>
<evidence type="ECO:0000259" key="1">
    <source>
        <dbReference type="PROSITE" id="PS51724"/>
    </source>
</evidence>
<dbReference type="Proteomes" id="UP000694001">
    <property type="component" value="Chromosome"/>
</dbReference>
<dbReference type="PROSITE" id="PS51724">
    <property type="entry name" value="SPOR"/>
    <property type="match status" value="1"/>
</dbReference>
<proteinExistence type="predicted"/>
<evidence type="ECO:0000313" key="2">
    <source>
        <dbReference type="EMBL" id="QXM23398.1"/>
    </source>
</evidence>
<organism evidence="2 3">
    <name type="scientific">Elioraea tepida</name>
    <dbReference type="NCBI Taxonomy" id="2843330"/>
    <lineage>
        <taxon>Bacteria</taxon>
        <taxon>Pseudomonadati</taxon>
        <taxon>Pseudomonadota</taxon>
        <taxon>Alphaproteobacteria</taxon>
        <taxon>Acetobacterales</taxon>
        <taxon>Elioraeaceae</taxon>
        <taxon>Elioraea</taxon>
    </lineage>
</organism>
<dbReference type="EMBL" id="CP076448">
    <property type="protein sequence ID" value="QXM23398.1"/>
    <property type="molecule type" value="Genomic_DNA"/>
</dbReference>
<dbReference type="PANTHER" id="PTHR37423:SF2">
    <property type="entry name" value="MEMBRANE-BOUND LYTIC MUREIN TRANSGLYCOSYLASE C"/>
    <property type="match status" value="1"/>
</dbReference>
<dbReference type="KEGG" id="elio:KO353_08555"/>
<keyword evidence="3" id="KW-1185">Reference proteome</keyword>
<protein>
    <submittedName>
        <fullName evidence="2">Lytic transglycosylase domain-containing protein</fullName>
    </submittedName>
</protein>
<accession>A0A975U0A8</accession>
<gene>
    <name evidence="2" type="ORF">KO353_08555</name>
</gene>
<dbReference type="InterPro" id="IPR007730">
    <property type="entry name" value="SPOR-like_dom"/>
</dbReference>